<sequence>MNNQIVSAYLSAFPEARYDSTLGYEGRGRIVDIPTTVENLDILLNQFPDSYLMGREDYSGYLLIDGGIAWVSSNGEYMPSSEFETVKRKIANQGSEPSPEANHFTTLTVDLWLTQQESNRNARRRRQTKIGR</sequence>
<keyword evidence="2" id="KW-1185">Reference proteome</keyword>
<proteinExistence type="predicted"/>
<evidence type="ECO:0000313" key="1">
    <source>
        <dbReference type="EMBL" id="NMM99115.1"/>
    </source>
</evidence>
<organism evidence="1 2">
    <name type="scientific">Bifidobacterium olomucense</name>
    <dbReference type="NCBI Taxonomy" id="2675324"/>
    <lineage>
        <taxon>Bacteria</taxon>
        <taxon>Bacillati</taxon>
        <taxon>Actinomycetota</taxon>
        <taxon>Actinomycetes</taxon>
        <taxon>Bifidobacteriales</taxon>
        <taxon>Bifidobacteriaceae</taxon>
        <taxon>Bifidobacterium</taxon>
    </lineage>
</organism>
<reference evidence="1 2" key="1">
    <citation type="submission" date="2020-02" db="EMBL/GenBank/DDBJ databases">
        <title>Characterization of phylogenetic diversity of novel bifidobacterial species isolated in Czech ZOOs.</title>
        <authorList>
            <person name="Lugli G.A."/>
            <person name="Vera N.B."/>
            <person name="Ventura M."/>
        </authorList>
    </citation>
    <scope>NUCLEOTIDE SEQUENCE [LARGE SCALE GENOMIC DNA]</scope>
    <source>
        <strain evidence="1 2">DSM 109959</strain>
    </source>
</reference>
<dbReference type="Proteomes" id="UP000543419">
    <property type="component" value="Unassembled WGS sequence"/>
</dbReference>
<protein>
    <submittedName>
        <fullName evidence="1">Uncharacterized protein</fullName>
    </submittedName>
</protein>
<gene>
    <name evidence="1" type="ORF">G1C97_2073</name>
</gene>
<dbReference type="AlphaFoldDB" id="A0A7Y0EZ85"/>
<dbReference type="EMBL" id="JAAIIG010000012">
    <property type="protein sequence ID" value="NMM99115.1"/>
    <property type="molecule type" value="Genomic_DNA"/>
</dbReference>
<comment type="caution">
    <text evidence="1">The sequence shown here is derived from an EMBL/GenBank/DDBJ whole genome shotgun (WGS) entry which is preliminary data.</text>
</comment>
<name>A0A7Y0EZ85_9BIFI</name>
<dbReference type="RefSeq" id="WP_169241687.1">
    <property type="nucleotide sequence ID" value="NZ_JAAIIG010000012.1"/>
</dbReference>
<evidence type="ECO:0000313" key="2">
    <source>
        <dbReference type="Proteomes" id="UP000543419"/>
    </source>
</evidence>
<accession>A0A7Y0EZ85</accession>